<proteinExistence type="predicted"/>
<evidence type="ECO:0000313" key="1">
    <source>
        <dbReference type="EMBL" id="JAH54850.1"/>
    </source>
</evidence>
<sequence>MNRQSVVVRGNVRGDDSFAKELLKTQEK</sequence>
<dbReference type="AlphaFoldDB" id="A0A0E9TPR8"/>
<accession>A0A0E9TPR8</accession>
<name>A0A0E9TPR8_ANGAN</name>
<dbReference type="EMBL" id="GBXM01053727">
    <property type="protein sequence ID" value="JAH54850.1"/>
    <property type="molecule type" value="Transcribed_RNA"/>
</dbReference>
<reference evidence="1" key="2">
    <citation type="journal article" date="2015" name="Fish Shellfish Immunol.">
        <title>Early steps in the European eel (Anguilla anguilla)-Vibrio vulnificus interaction in the gills: Role of the RtxA13 toxin.</title>
        <authorList>
            <person name="Callol A."/>
            <person name="Pajuelo D."/>
            <person name="Ebbesson L."/>
            <person name="Teles M."/>
            <person name="MacKenzie S."/>
            <person name="Amaro C."/>
        </authorList>
    </citation>
    <scope>NUCLEOTIDE SEQUENCE</scope>
</reference>
<organism evidence="1">
    <name type="scientific">Anguilla anguilla</name>
    <name type="common">European freshwater eel</name>
    <name type="synonym">Muraena anguilla</name>
    <dbReference type="NCBI Taxonomy" id="7936"/>
    <lineage>
        <taxon>Eukaryota</taxon>
        <taxon>Metazoa</taxon>
        <taxon>Chordata</taxon>
        <taxon>Craniata</taxon>
        <taxon>Vertebrata</taxon>
        <taxon>Euteleostomi</taxon>
        <taxon>Actinopterygii</taxon>
        <taxon>Neopterygii</taxon>
        <taxon>Teleostei</taxon>
        <taxon>Anguilliformes</taxon>
        <taxon>Anguillidae</taxon>
        <taxon>Anguilla</taxon>
    </lineage>
</organism>
<reference evidence="1" key="1">
    <citation type="submission" date="2014-11" db="EMBL/GenBank/DDBJ databases">
        <authorList>
            <person name="Amaro Gonzalez C."/>
        </authorList>
    </citation>
    <scope>NUCLEOTIDE SEQUENCE</scope>
</reference>
<protein>
    <submittedName>
        <fullName evidence="1">Uncharacterized protein</fullName>
    </submittedName>
</protein>